<evidence type="ECO:0000313" key="1">
    <source>
        <dbReference type="EMBL" id="CUV15520.1"/>
    </source>
</evidence>
<gene>
    <name evidence="1" type="ORF">RUN39_v1_1480007</name>
</gene>
<name>A0A0S4TZS4_RALSL</name>
<sequence length="96" mass="10434">MMQQAKNLFSSNAPGTLRIGSATFTEVPNAGNAAMFSGATDAQVQQYFMELTGPTQLPVVKVIPGKGALFGEYAQWEFHPTRLFLLLGKNRGSMDH</sequence>
<accession>A0A0S4TZS4</accession>
<dbReference type="AlphaFoldDB" id="A0A0S4TZS4"/>
<protein>
    <submittedName>
        <fullName evidence="1">Uncharacterized protein</fullName>
    </submittedName>
</protein>
<reference evidence="1" key="1">
    <citation type="submission" date="2015-10" db="EMBL/GenBank/DDBJ databases">
        <authorList>
            <person name="Gilbert D.G."/>
        </authorList>
    </citation>
    <scope>NUCLEOTIDE SEQUENCE</scope>
    <source>
        <strain evidence="1">Phyl III-seqv23</strain>
    </source>
</reference>
<proteinExistence type="predicted"/>
<organism evidence="1">
    <name type="scientific">Ralstonia solanacearum</name>
    <name type="common">Pseudomonas solanacearum</name>
    <dbReference type="NCBI Taxonomy" id="305"/>
    <lineage>
        <taxon>Bacteria</taxon>
        <taxon>Pseudomonadati</taxon>
        <taxon>Pseudomonadota</taxon>
        <taxon>Betaproteobacteria</taxon>
        <taxon>Burkholderiales</taxon>
        <taxon>Burkholderiaceae</taxon>
        <taxon>Ralstonia</taxon>
        <taxon>Ralstonia solanacearum species complex</taxon>
    </lineage>
</organism>
<dbReference type="EMBL" id="LN899819">
    <property type="protein sequence ID" value="CUV15520.1"/>
    <property type="molecule type" value="Genomic_DNA"/>
</dbReference>